<comment type="caution">
    <text evidence="1">The sequence shown here is derived from an EMBL/GenBank/DDBJ whole genome shotgun (WGS) entry which is preliminary data.</text>
</comment>
<reference evidence="1 2" key="1">
    <citation type="submission" date="2014-04" db="EMBL/GenBank/DDBJ databases">
        <title>Pseudoalteromonas galatheae sp. nov., isolated from a deep-sea polychaete near Canal Concepcion, Chile.</title>
        <authorList>
            <person name="Machado H.R."/>
            <person name="Gram L."/>
            <person name="Vynne N.G."/>
        </authorList>
    </citation>
    <scope>NUCLEOTIDE SEQUENCE [LARGE SCALE GENOMIC DNA]</scope>
    <source>
        <strain evidence="1 2">KMM216</strain>
    </source>
</reference>
<accession>A0ABD3Y2X2</accession>
<sequence>MIKKLFTNDLYVKVGENIFEAKNISTNGDWESISSEFPFTTERLLVGTFSTAEPTLAKLIKRILPKALFAKRPQILVHPTSRVEGGLSEVEDRIFRELALGAGAIKVALHVGSELTDGEVVEMIKNA</sequence>
<name>A0ABD3Y2X2_9GAMM</name>
<dbReference type="AlphaFoldDB" id="A0ABD3Y2X2"/>
<evidence type="ECO:0008006" key="3">
    <source>
        <dbReference type="Google" id="ProtNLM"/>
    </source>
</evidence>
<organism evidence="1 2">
    <name type="scientific">Pseudoalteromonas fuliginea</name>
    <dbReference type="NCBI Taxonomy" id="1872678"/>
    <lineage>
        <taxon>Bacteria</taxon>
        <taxon>Pseudomonadati</taxon>
        <taxon>Pseudomonadota</taxon>
        <taxon>Gammaproteobacteria</taxon>
        <taxon>Alteromonadales</taxon>
        <taxon>Pseudoalteromonadaceae</taxon>
        <taxon>Pseudoalteromonas</taxon>
    </lineage>
</organism>
<dbReference type="EMBL" id="JJNZ01000148">
    <property type="protein sequence ID" value="KDC47325.1"/>
    <property type="molecule type" value="Genomic_DNA"/>
</dbReference>
<evidence type="ECO:0000313" key="1">
    <source>
        <dbReference type="EMBL" id="KDC47325.1"/>
    </source>
</evidence>
<dbReference type="Proteomes" id="UP000027154">
    <property type="component" value="Unassembled WGS sequence"/>
</dbReference>
<proteinExistence type="predicted"/>
<evidence type="ECO:0000313" key="2">
    <source>
        <dbReference type="Proteomes" id="UP000027154"/>
    </source>
</evidence>
<protein>
    <recommendedName>
        <fullName evidence="3">Rod shape-determining protein MreB</fullName>
    </recommendedName>
</protein>
<gene>
    <name evidence="1" type="ORF">DC53_21185</name>
</gene>
<dbReference type="RefSeq" id="WP_033032388.1">
    <property type="nucleotide sequence ID" value="NZ_JJNZ01000148.1"/>
</dbReference>